<keyword evidence="1" id="KW-1133">Transmembrane helix</keyword>
<feature type="transmembrane region" description="Helical" evidence="1">
    <location>
        <begin position="88"/>
        <end position="108"/>
    </location>
</feature>
<name>A0ABV9KWF4_9BACT</name>
<keyword evidence="3" id="KW-1185">Reference proteome</keyword>
<evidence type="ECO:0000313" key="3">
    <source>
        <dbReference type="Proteomes" id="UP001596023"/>
    </source>
</evidence>
<feature type="transmembrane region" description="Helical" evidence="1">
    <location>
        <begin position="14"/>
        <end position="35"/>
    </location>
</feature>
<dbReference type="EMBL" id="JBHSGN010000068">
    <property type="protein sequence ID" value="MFC4674178.1"/>
    <property type="molecule type" value="Genomic_DNA"/>
</dbReference>
<feature type="transmembrane region" description="Helical" evidence="1">
    <location>
        <begin position="66"/>
        <end position="82"/>
    </location>
</feature>
<evidence type="ECO:0000256" key="1">
    <source>
        <dbReference type="SAM" id="Phobius"/>
    </source>
</evidence>
<gene>
    <name evidence="2" type="ORF">ACFO6W_10755</name>
</gene>
<proteinExistence type="predicted"/>
<organism evidence="2 3">
    <name type="scientific">Dysgonomonas termitidis</name>
    <dbReference type="NCBI Taxonomy" id="1516126"/>
    <lineage>
        <taxon>Bacteria</taxon>
        <taxon>Pseudomonadati</taxon>
        <taxon>Bacteroidota</taxon>
        <taxon>Bacteroidia</taxon>
        <taxon>Bacteroidales</taxon>
        <taxon>Dysgonomonadaceae</taxon>
        <taxon>Dysgonomonas</taxon>
    </lineage>
</organism>
<dbReference type="Gene3D" id="2.40.50.140">
    <property type="entry name" value="Nucleic acid-binding proteins"/>
    <property type="match status" value="1"/>
</dbReference>
<keyword evidence="1" id="KW-0812">Transmembrane</keyword>
<keyword evidence="1" id="KW-0472">Membrane</keyword>
<protein>
    <submittedName>
        <fullName evidence="2">NfeD family protein</fullName>
    </submittedName>
</protein>
<dbReference type="InterPro" id="IPR012340">
    <property type="entry name" value="NA-bd_OB-fold"/>
</dbReference>
<evidence type="ECO:0000313" key="2">
    <source>
        <dbReference type="EMBL" id="MFC4674178.1"/>
    </source>
</evidence>
<comment type="caution">
    <text evidence="2">The sequence shown here is derived from an EMBL/GenBank/DDBJ whole genome shotgun (WGS) entry which is preliminary data.</text>
</comment>
<sequence length="191" mass="20702">MKEFFSSMDATQQFYWYVAIGASVIFIIQTIMTFIGADTDTGIDADFDGNLDGADSPFQLFSLRNLINFLLGFGWTGAVLYGSFESKIVVGIIAFLVGSLFIILFFLVMKGLMKLSEDNTFKIEDTIGKTADVYMNIPAAKSGKGKIFISINGSTHELPAITSCDMDIKSGSLVKVEAIEGGILLVSPMAN</sequence>
<dbReference type="RefSeq" id="WP_379996211.1">
    <property type="nucleotide sequence ID" value="NZ_JBHSGN010000068.1"/>
</dbReference>
<dbReference type="Proteomes" id="UP001596023">
    <property type="component" value="Unassembled WGS sequence"/>
</dbReference>
<reference evidence="3" key="1">
    <citation type="journal article" date="2019" name="Int. J. Syst. Evol. Microbiol.">
        <title>The Global Catalogue of Microorganisms (GCM) 10K type strain sequencing project: providing services to taxonomists for standard genome sequencing and annotation.</title>
        <authorList>
            <consortium name="The Broad Institute Genomics Platform"/>
            <consortium name="The Broad Institute Genome Sequencing Center for Infectious Disease"/>
            <person name="Wu L."/>
            <person name="Ma J."/>
        </authorList>
    </citation>
    <scope>NUCLEOTIDE SEQUENCE [LARGE SCALE GENOMIC DNA]</scope>
    <source>
        <strain evidence="3">CCUG 66188</strain>
    </source>
</reference>
<accession>A0ABV9KWF4</accession>